<evidence type="ECO:0000256" key="1">
    <source>
        <dbReference type="SAM" id="MobiDB-lite"/>
    </source>
</evidence>
<feature type="region of interest" description="Disordered" evidence="1">
    <location>
        <begin position="1"/>
        <end position="66"/>
    </location>
</feature>
<protein>
    <submittedName>
        <fullName evidence="2">Uncharacterized protein</fullName>
    </submittedName>
</protein>
<dbReference type="Proteomes" id="UP000688137">
    <property type="component" value="Unassembled WGS sequence"/>
</dbReference>
<organism evidence="2 3">
    <name type="scientific">Paramecium primaurelia</name>
    <dbReference type="NCBI Taxonomy" id="5886"/>
    <lineage>
        <taxon>Eukaryota</taxon>
        <taxon>Sar</taxon>
        <taxon>Alveolata</taxon>
        <taxon>Ciliophora</taxon>
        <taxon>Intramacronucleata</taxon>
        <taxon>Oligohymenophorea</taxon>
        <taxon>Peniculida</taxon>
        <taxon>Parameciidae</taxon>
        <taxon>Paramecium</taxon>
    </lineage>
</organism>
<proteinExistence type="predicted"/>
<dbReference type="EMBL" id="CAJJDM010000096">
    <property type="protein sequence ID" value="CAD8093456.1"/>
    <property type="molecule type" value="Genomic_DNA"/>
</dbReference>
<gene>
    <name evidence="2" type="ORF">PPRIM_AZ9-3.1.T0930085</name>
</gene>
<feature type="compositionally biased region" description="Basic and acidic residues" evidence="1">
    <location>
        <begin position="35"/>
        <end position="44"/>
    </location>
</feature>
<keyword evidence="3" id="KW-1185">Reference proteome</keyword>
<evidence type="ECO:0000313" key="3">
    <source>
        <dbReference type="Proteomes" id="UP000688137"/>
    </source>
</evidence>
<dbReference type="AlphaFoldDB" id="A0A8S1NUB2"/>
<accession>A0A8S1NUB2</accession>
<sequence>MGCIQQKQKQRQDVLSAESIDKDRKLNRNNSQKTTHQENKKDVFQIKLNPIVQRRLSPDHRKQSDS</sequence>
<evidence type="ECO:0000313" key="2">
    <source>
        <dbReference type="EMBL" id="CAD8093456.1"/>
    </source>
</evidence>
<feature type="compositionally biased region" description="Basic and acidic residues" evidence="1">
    <location>
        <begin position="56"/>
        <end position="66"/>
    </location>
</feature>
<comment type="caution">
    <text evidence="2">The sequence shown here is derived from an EMBL/GenBank/DDBJ whole genome shotgun (WGS) entry which is preliminary data.</text>
</comment>
<reference evidence="2" key="1">
    <citation type="submission" date="2021-01" db="EMBL/GenBank/DDBJ databases">
        <authorList>
            <consortium name="Genoscope - CEA"/>
            <person name="William W."/>
        </authorList>
    </citation>
    <scope>NUCLEOTIDE SEQUENCE</scope>
</reference>
<name>A0A8S1NUB2_PARPR</name>